<dbReference type="InterPro" id="IPR020588">
    <property type="entry name" value="RecA_ATP-bd"/>
</dbReference>
<dbReference type="GO" id="GO:0003684">
    <property type="term" value="F:damaged DNA binding"/>
    <property type="evidence" value="ECO:0007669"/>
    <property type="project" value="InterPro"/>
</dbReference>
<dbReference type="Gene3D" id="3.40.50.300">
    <property type="entry name" value="P-loop containing nucleotide triphosphate hydrolases"/>
    <property type="match status" value="1"/>
</dbReference>
<dbReference type="AlphaFoldDB" id="A0A953HTG8"/>
<keyword evidence="8 11" id="KW-0346">Stress response</keyword>
<reference evidence="15" key="1">
    <citation type="submission" date="2021-06" db="EMBL/GenBank/DDBJ databases">
        <title>44 bacteria genomes isolated from Dapeng, Shenzhen.</title>
        <authorList>
            <person name="Zheng W."/>
            <person name="Yu S."/>
            <person name="Huang Y."/>
        </authorList>
    </citation>
    <scope>NUCLEOTIDE SEQUENCE</scope>
    <source>
        <strain evidence="15">DP5N28-2</strain>
    </source>
</reference>
<dbReference type="EMBL" id="JAHVHU010000006">
    <property type="protein sequence ID" value="MBY5957921.1"/>
    <property type="molecule type" value="Genomic_DNA"/>
</dbReference>
<feature type="binding site" evidence="11">
    <location>
        <begin position="97"/>
        <end position="104"/>
    </location>
    <ligand>
        <name>ATP</name>
        <dbReference type="ChEBI" id="CHEBI:30616"/>
    </ligand>
</feature>
<evidence type="ECO:0000256" key="10">
    <source>
        <dbReference type="ARBA" id="ARBA00023204"/>
    </source>
</evidence>
<dbReference type="GO" id="GO:0005829">
    <property type="term" value="C:cytosol"/>
    <property type="evidence" value="ECO:0007669"/>
    <property type="project" value="TreeGrafter"/>
</dbReference>
<dbReference type="Pfam" id="PF18073">
    <property type="entry name" value="Zn_ribbon_LapB"/>
    <property type="match status" value="1"/>
</dbReference>
<proteinExistence type="inferred from homology"/>
<feature type="short sequence motif" description="RadA KNRFG motif" evidence="11">
    <location>
        <begin position="251"/>
        <end position="255"/>
    </location>
</feature>
<dbReference type="GO" id="GO:0008270">
    <property type="term" value="F:zinc ion binding"/>
    <property type="evidence" value="ECO:0007669"/>
    <property type="project" value="UniProtKB-KW"/>
</dbReference>
<dbReference type="InterPro" id="IPR003593">
    <property type="entry name" value="AAA+_ATPase"/>
</dbReference>
<evidence type="ECO:0000313" key="15">
    <source>
        <dbReference type="EMBL" id="MBY5957921.1"/>
    </source>
</evidence>
<evidence type="ECO:0000256" key="4">
    <source>
        <dbReference type="ARBA" id="ARBA00022771"/>
    </source>
</evidence>
<dbReference type="PANTHER" id="PTHR32472">
    <property type="entry name" value="DNA REPAIR PROTEIN RADA"/>
    <property type="match status" value="1"/>
</dbReference>
<comment type="function">
    <text evidence="11">Plays a role in repairing double-strand DNA breaks, probably involving stabilizing or processing branched DNA or blocked replication forks.</text>
</comment>
<dbReference type="HAMAP" id="MF_01498">
    <property type="entry name" value="RadA_bact"/>
    <property type="match status" value="1"/>
</dbReference>
<sequence length="453" mass="50809">MAKDRKVFLCTDCGFESPKWEGKCPSCQEWNTMVEYKIPGGSKNKPSRSPVARPENDPVLIQDVEIEKRRRWKLTDKELERCLGGGMVPGGLMLLAGEPGVGKSTLLLQVATHFPGKVLYVSGEESTEQIKMRADRMKKVSEKLWLVSEVEVGKIEHHVRKVEPDLIILDSIQTTYNRNLDGEPGNIAQLRHCTMEFQRLAKDHHVAVFIIGHVNKEGGIAGPKILEHIVDTVLYFEGDQQYNYRMLRVHKNRFGSTDEIGVYRMQQSGLEIVEDPSMMFANRSSQDLSGCTTAVMIEGGRPFMVEVQALVTPTVYAAPQRSATGFDLRRLSMLLAVLEKRCGFPLGKQDVFVNIAGGIRVNDPAIDLAVIVALMSSFKDKALSRRICYCAEVGLTGELRTVHRFEQRIKEADRLKFDRIVCSTRNEAIHKLPNDIAISPVANVNELLEILFG</sequence>
<evidence type="ECO:0000256" key="6">
    <source>
        <dbReference type="ARBA" id="ARBA00022833"/>
    </source>
</evidence>
<evidence type="ECO:0000256" key="3">
    <source>
        <dbReference type="ARBA" id="ARBA00022763"/>
    </source>
</evidence>
<dbReference type="PRINTS" id="PR01874">
    <property type="entry name" value="DNAREPAIRADA"/>
</dbReference>
<evidence type="ECO:0000256" key="12">
    <source>
        <dbReference type="NCBIfam" id="TIGR00416"/>
    </source>
</evidence>
<dbReference type="InterPro" id="IPR027417">
    <property type="entry name" value="P-loop_NTPase"/>
</dbReference>
<dbReference type="SUPFAM" id="SSF54211">
    <property type="entry name" value="Ribosomal protein S5 domain 2-like"/>
    <property type="match status" value="1"/>
</dbReference>
<evidence type="ECO:0000256" key="13">
    <source>
        <dbReference type="RuleBase" id="RU003555"/>
    </source>
</evidence>
<accession>A0A953HTG8</accession>
<comment type="function">
    <text evidence="13">DNA-dependent ATPase involved in processing of recombination intermediates, plays a role in repairing DNA breaks. Stimulates the branch migration of RecA-mediated strand transfer reactions, allowing the 3' invading strand to extend heteroduplex DNA faster. Binds ssDNA in the presence of ADP but not other nucleotides, has ATPase activity that is stimulated by ssDNA and various branched DNA structures, but inhibited by SSB. Does not have RecA's homology-searching function.</text>
</comment>
<protein>
    <recommendedName>
        <fullName evidence="11 12">DNA repair protein RadA</fullName>
    </recommendedName>
</protein>
<dbReference type="GO" id="GO:0016787">
    <property type="term" value="F:hydrolase activity"/>
    <property type="evidence" value="ECO:0007669"/>
    <property type="project" value="UniProtKB-KW"/>
</dbReference>
<keyword evidence="3 11" id="KW-0227">DNA damage</keyword>
<keyword evidence="2 11" id="KW-0547">Nucleotide-binding</keyword>
<dbReference type="InterPro" id="IPR014721">
    <property type="entry name" value="Ribsml_uS5_D2-typ_fold_subgr"/>
</dbReference>
<keyword evidence="1 11" id="KW-0479">Metal-binding</keyword>
<dbReference type="GO" id="GO:0005524">
    <property type="term" value="F:ATP binding"/>
    <property type="evidence" value="ECO:0007669"/>
    <property type="project" value="UniProtKB-UniRule"/>
</dbReference>
<evidence type="ECO:0000256" key="7">
    <source>
        <dbReference type="ARBA" id="ARBA00022840"/>
    </source>
</evidence>
<dbReference type="Proteomes" id="UP000753961">
    <property type="component" value="Unassembled WGS sequence"/>
</dbReference>
<evidence type="ECO:0000256" key="1">
    <source>
        <dbReference type="ARBA" id="ARBA00022723"/>
    </source>
</evidence>
<keyword evidence="10 11" id="KW-0234">DNA repair</keyword>
<dbReference type="RefSeq" id="WP_222579441.1">
    <property type="nucleotide sequence ID" value="NZ_JAHVHU010000006.1"/>
</dbReference>
<dbReference type="CDD" id="cd01121">
    <property type="entry name" value="RadA_SMS_N"/>
    <property type="match status" value="1"/>
</dbReference>
<name>A0A953HTG8_9BACT</name>
<dbReference type="InterPro" id="IPR004504">
    <property type="entry name" value="DNA_repair_RadA"/>
</dbReference>
<evidence type="ECO:0000256" key="11">
    <source>
        <dbReference type="HAMAP-Rule" id="MF_01498"/>
    </source>
</evidence>
<keyword evidence="9 11" id="KW-0238">DNA-binding</keyword>
<keyword evidence="4 13" id="KW-0863">Zinc-finger</keyword>
<dbReference type="InterPro" id="IPR041166">
    <property type="entry name" value="Rubredoxin_2"/>
</dbReference>
<dbReference type="SMART" id="SM00382">
    <property type="entry name" value="AAA"/>
    <property type="match status" value="1"/>
</dbReference>
<dbReference type="FunFam" id="3.40.50.300:FF:000050">
    <property type="entry name" value="DNA repair protein RadA"/>
    <property type="match status" value="1"/>
</dbReference>
<comment type="caution">
    <text evidence="15">The sequence shown here is derived from an EMBL/GenBank/DDBJ whole genome shotgun (WGS) entry which is preliminary data.</text>
</comment>
<keyword evidence="6 13" id="KW-0862">Zinc</keyword>
<dbReference type="PROSITE" id="PS50162">
    <property type="entry name" value="RECA_2"/>
    <property type="match status" value="1"/>
</dbReference>
<gene>
    <name evidence="11 15" type="primary">radA</name>
    <name evidence="15" type="ORF">KUV50_07260</name>
</gene>
<keyword evidence="7 11" id="KW-0067">ATP-binding</keyword>
<organism evidence="15 16">
    <name type="scientific">Membranihabitans marinus</name>
    <dbReference type="NCBI Taxonomy" id="1227546"/>
    <lineage>
        <taxon>Bacteria</taxon>
        <taxon>Pseudomonadati</taxon>
        <taxon>Bacteroidota</taxon>
        <taxon>Saprospiria</taxon>
        <taxon>Saprospirales</taxon>
        <taxon>Saprospiraceae</taxon>
        <taxon>Membranihabitans</taxon>
    </lineage>
</organism>
<feature type="domain" description="RecA family profile 1" evidence="14">
    <location>
        <begin position="68"/>
        <end position="214"/>
    </location>
</feature>
<dbReference type="Pfam" id="PF13481">
    <property type="entry name" value="AAA_25"/>
    <property type="match status" value="1"/>
</dbReference>
<dbReference type="GO" id="GO:0000725">
    <property type="term" value="P:recombinational repair"/>
    <property type="evidence" value="ECO:0007669"/>
    <property type="project" value="UniProtKB-UniRule"/>
</dbReference>
<dbReference type="Gene3D" id="3.30.230.10">
    <property type="match status" value="1"/>
</dbReference>
<dbReference type="NCBIfam" id="TIGR00416">
    <property type="entry name" value="sms"/>
    <property type="match status" value="1"/>
</dbReference>
<evidence type="ECO:0000259" key="14">
    <source>
        <dbReference type="PROSITE" id="PS50162"/>
    </source>
</evidence>
<feature type="region of interest" description="Lon-protease-like" evidence="11">
    <location>
        <begin position="350"/>
        <end position="453"/>
    </location>
</feature>
<comment type="similarity">
    <text evidence="11 13">Belongs to the RecA family. RadA subfamily.</text>
</comment>
<dbReference type="SUPFAM" id="SSF52540">
    <property type="entry name" value="P-loop containing nucleoside triphosphate hydrolases"/>
    <property type="match status" value="1"/>
</dbReference>
<dbReference type="InterPro" id="IPR020568">
    <property type="entry name" value="Ribosomal_Su5_D2-typ_SF"/>
</dbReference>
<keyword evidence="5" id="KW-0378">Hydrolase</keyword>
<dbReference type="PANTHER" id="PTHR32472:SF10">
    <property type="entry name" value="DNA REPAIR PROTEIN RADA-LIKE PROTEIN"/>
    <property type="match status" value="1"/>
</dbReference>
<dbReference type="Pfam" id="PF13541">
    <property type="entry name" value="ChlI"/>
    <property type="match status" value="1"/>
</dbReference>
<evidence type="ECO:0000256" key="8">
    <source>
        <dbReference type="ARBA" id="ARBA00023016"/>
    </source>
</evidence>
<comment type="domain">
    <text evidence="11">The middle region has homology to RecA with ATPase motifs including the RadA KNRFG motif, while the C-terminus is homologous to Lon protease.</text>
</comment>
<evidence type="ECO:0000256" key="2">
    <source>
        <dbReference type="ARBA" id="ARBA00022741"/>
    </source>
</evidence>
<dbReference type="GO" id="GO:0140664">
    <property type="term" value="F:ATP-dependent DNA damage sensor activity"/>
    <property type="evidence" value="ECO:0007669"/>
    <property type="project" value="InterPro"/>
</dbReference>
<keyword evidence="16" id="KW-1185">Reference proteome</keyword>
<evidence type="ECO:0000313" key="16">
    <source>
        <dbReference type="Proteomes" id="UP000753961"/>
    </source>
</evidence>
<evidence type="ECO:0000256" key="9">
    <source>
        <dbReference type="ARBA" id="ARBA00023125"/>
    </source>
</evidence>
<evidence type="ECO:0000256" key="5">
    <source>
        <dbReference type="ARBA" id="ARBA00022801"/>
    </source>
</evidence>